<keyword evidence="2" id="KW-1185">Reference proteome</keyword>
<proteinExistence type="predicted"/>
<accession>A0ACA9NC43</accession>
<evidence type="ECO:0000313" key="1">
    <source>
        <dbReference type="EMBL" id="CAG8646991.1"/>
    </source>
</evidence>
<gene>
    <name evidence="1" type="ORF">DHETER_LOCUS9111</name>
</gene>
<reference evidence="1" key="1">
    <citation type="submission" date="2021-06" db="EMBL/GenBank/DDBJ databases">
        <authorList>
            <person name="Kallberg Y."/>
            <person name="Tangrot J."/>
            <person name="Rosling A."/>
        </authorList>
    </citation>
    <scope>NUCLEOTIDE SEQUENCE</scope>
    <source>
        <strain evidence="1">IL203A</strain>
    </source>
</reference>
<comment type="caution">
    <text evidence="1">The sequence shown here is derived from an EMBL/GenBank/DDBJ whole genome shotgun (WGS) entry which is preliminary data.</text>
</comment>
<feature type="non-terminal residue" evidence="1">
    <location>
        <position position="102"/>
    </location>
</feature>
<evidence type="ECO:0000313" key="2">
    <source>
        <dbReference type="Proteomes" id="UP000789702"/>
    </source>
</evidence>
<organism evidence="1 2">
    <name type="scientific">Dentiscutata heterogama</name>
    <dbReference type="NCBI Taxonomy" id="1316150"/>
    <lineage>
        <taxon>Eukaryota</taxon>
        <taxon>Fungi</taxon>
        <taxon>Fungi incertae sedis</taxon>
        <taxon>Mucoromycota</taxon>
        <taxon>Glomeromycotina</taxon>
        <taxon>Glomeromycetes</taxon>
        <taxon>Diversisporales</taxon>
        <taxon>Gigasporaceae</taxon>
        <taxon>Dentiscutata</taxon>
    </lineage>
</organism>
<protein>
    <submittedName>
        <fullName evidence="1">7212_t:CDS:1</fullName>
    </submittedName>
</protein>
<sequence>MTVRHYGNMALQHGITAMIWVTGKENLTAHTSVAVKDAYQIVTADNRKIKQETPVKRVTERLCMVSIPNILQINVDDSDGPEIHNGHDESLNIRRMKMMNLY</sequence>
<name>A0ACA9NC43_9GLOM</name>
<dbReference type="EMBL" id="CAJVPU010015461">
    <property type="protein sequence ID" value="CAG8646991.1"/>
    <property type="molecule type" value="Genomic_DNA"/>
</dbReference>
<dbReference type="Proteomes" id="UP000789702">
    <property type="component" value="Unassembled WGS sequence"/>
</dbReference>